<dbReference type="PhylomeDB" id="E9GCD1"/>
<dbReference type="GO" id="GO:0007189">
    <property type="term" value="P:adenylate cyclase-activating G protein-coupled receptor signaling pathway"/>
    <property type="evidence" value="ECO:0000318"/>
    <property type="project" value="GO_Central"/>
</dbReference>
<dbReference type="AlphaFoldDB" id="E9GCD1"/>
<keyword evidence="4 12" id="KW-0812">Transmembrane</keyword>
<dbReference type="HOGENOM" id="CLU_055342_0_0_1"/>
<dbReference type="KEGG" id="dpx:DAPPUDRAFT_316266"/>
<comment type="similarity">
    <text evidence="2">Belongs to the G-protein coupled receptor 1 family.</text>
</comment>
<evidence type="ECO:0000313" key="14">
    <source>
        <dbReference type="EMBL" id="EFX82877.1"/>
    </source>
</evidence>
<protein>
    <recommendedName>
        <fullName evidence="13">G-protein coupled receptors family 1 profile domain-containing protein</fullName>
    </recommendedName>
</protein>
<dbReference type="InParanoid" id="E9GCD1"/>
<evidence type="ECO:0000256" key="5">
    <source>
        <dbReference type="ARBA" id="ARBA00022989"/>
    </source>
</evidence>
<dbReference type="GO" id="GO:0001973">
    <property type="term" value="P:G protein-coupled adenosine receptor signaling pathway"/>
    <property type="evidence" value="ECO:0000318"/>
    <property type="project" value="GO_Central"/>
</dbReference>
<evidence type="ECO:0000256" key="4">
    <source>
        <dbReference type="ARBA" id="ARBA00022692"/>
    </source>
</evidence>
<dbReference type="PANTHER" id="PTHR24246">
    <property type="entry name" value="OLFACTORY RECEPTOR AND ADENOSINE RECEPTOR"/>
    <property type="match status" value="1"/>
</dbReference>
<dbReference type="PRINTS" id="PR00237">
    <property type="entry name" value="GPCRRHODOPSN"/>
</dbReference>
<dbReference type="SUPFAM" id="SSF81321">
    <property type="entry name" value="Family A G protein-coupled receptor-like"/>
    <property type="match status" value="1"/>
</dbReference>
<sequence length="401" mass="45306">MDDQLASFVSNSSARHHSPMISFDFNVMKQNLTSVQELYRTSAVTVALFLNGLVILVVSNSRQLRYPRHVFWAAVSLFECLFLLECILELVVVNNHDELACRIFVLLCPVDYSILLICLAMAAFDRYLAIARYEWYKANVTNGGVVATVSAASAVTFVVVTIPFWTDRQSIYTCTLNLSHVHWVYVLNFVLGIVCVLLHVKIFLASKSVIRQYLPSYPTTSVTVTFVKDRSKIRPSLFSEPEGMESSPETAERVFITFPENATASKSDHLVRIDPGDSPEHQGAADGQHSSGQCFLKEPGGQTKINRLEVRAALDMSVNVLPFWLCTFPVSSYAMALYWCVKLEGDCDAVFLTWTYTWDVFLLHSIYNPVMYMSTSTEFRRALSHIAGKLINMFHIEVYEH</sequence>
<comment type="subcellular location">
    <subcellularLocation>
        <location evidence="1">Cell membrane</location>
        <topology evidence="1">Multi-pass membrane protein</topology>
    </subcellularLocation>
</comment>
<evidence type="ECO:0000256" key="10">
    <source>
        <dbReference type="ARBA" id="ARBA00023224"/>
    </source>
</evidence>
<dbReference type="Pfam" id="PF00001">
    <property type="entry name" value="7tm_1"/>
    <property type="match status" value="1"/>
</dbReference>
<evidence type="ECO:0000256" key="7">
    <source>
        <dbReference type="ARBA" id="ARBA00023136"/>
    </source>
</evidence>
<evidence type="ECO:0000313" key="15">
    <source>
        <dbReference type="Proteomes" id="UP000000305"/>
    </source>
</evidence>
<organism evidence="14 15">
    <name type="scientific">Daphnia pulex</name>
    <name type="common">Water flea</name>
    <dbReference type="NCBI Taxonomy" id="6669"/>
    <lineage>
        <taxon>Eukaryota</taxon>
        <taxon>Metazoa</taxon>
        <taxon>Ecdysozoa</taxon>
        <taxon>Arthropoda</taxon>
        <taxon>Crustacea</taxon>
        <taxon>Branchiopoda</taxon>
        <taxon>Diplostraca</taxon>
        <taxon>Cladocera</taxon>
        <taxon>Anomopoda</taxon>
        <taxon>Daphniidae</taxon>
        <taxon>Daphnia</taxon>
    </lineage>
</organism>
<evidence type="ECO:0000256" key="8">
    <source>
        <dbReference type="ARBA" id="ARBA00023170"/>
    </source>
</evidence>
<feature type="transmembrane region" description="Helical" evidence="12">
    <location>
        <begin position="103"/>
        <end position="124"/>
    </location>
</feature>
<evidence type="ECO:0000256" key="1">
    <source>
        <dbReference type="ARBA" id="ARBA00004651"/>
    </source>
</evidence>
<keyword evidence="15" id="KW-1185">Reference proteome</keyword>
<accession>E9GCD1</accession>
<dbReference type="InterPro" id="IPR017452">
    <property type="entry name" value="GPCR_Rhodpsn_7TM"/>
</dbReference>
<evidence type="ECO:0000256" key="3">
    <source>
        <dbReference type="ARBA" id="ARBA00022475"/>
    </source>
</evidence>
<dbReference type="Proteomes" id="UP000000305">
    <property type="component" value="Unassembled WGS sequence"/>
</dbReference>
<feature type="transmembrane region" description="Helical" evidence="12">
    <location>
        <begin position="38"/>
        <end position="58"/>
    </location>
</feature>
<feature type="region of interest" description="Disordered" evidence="11">
    <location>
        <begin position="270"/>
        <end position="291"/>
    </location>
</feature>
<dbReference type="PROSITE" id="PS50262">
    <property type="entry name" value="G_PROTEIN_RECEP_F1_2"/>
    <property type="match status" value="1"/>
</dbReference>
<evidence type="ECO:0000259" key="13">
    <source>
        <dbReference type="PROSITE" id="PS50262"/>
    </source>
</evidence>
<feature type="compositionally biased region" description="Basic and acidic residues" evidence="11">
    <location>
        <begin position="270"/>
        <end position="280"/>
    </location>
</feature>
<evidence type="ECO:0000256" key="12">
    <source>
        <dbReference type="SAM" id="Phobius"/>
    </source>
</evidence>
<evidence type="ECO:0000256" key="6">
    <source>
        <dbReference type="ARBA" id="ARBA00023040"/>
    </source>
</evidence>
<feature type="transmembrane region" description="Helical" evidence="12">
    <location>
        <begin position="145"/>
        <end position="165"/>
    </location>
</feature>
<feature type="domain" description="G-protein coupled receptors family 1 profile" evidence="13">
    <location>
        <begin position="50"/>
        <end position="372"/>
    </location>
</feature>
<evidence type="ECO:0000256" key="9">
    <source>
        <dbReference type="ARBA" id="ARBA00023180"/>
    </source>
</evidence>
<dbReference type="InterPro" id="IPR000276">
    <property type="entry name" value="GPCR_Rhodpsn"/>
</dbReference>
<name>E9GCD1_DAPPU</name>
<dbReference type="EMBL" id="GL732539">
    <property type="protein sequence ID" value="EFX82877.1"/>
    <property type="molecule type" value="Genomic_DNA"/>
</dbReference>
<feature type="transmembrane region" description="Helical" evidence="12">
    <location>
        <begin position="70"/>
        <end position="91"/>
    </location>
</feature>
<dbReference type="OrthoDB" id="6346612at2759"/>
<keyword evidence="5 12" id="KW-1133">Transmembrane helix</keyword>
<keyword evidence="10" id="KW-0807">Transducer</keyword>
<keyword evidence="9" id="KW-0325">Glycoprotein</keyword>
<dbReference type="GO" id="GO:0005886">
    <property type="term" value="C:plasma membrane"/>
    <property type="evidence" value="ECO:0000318"/>
    <property type="project" value="GO_Central"/>
</dbReference>
<feature type="transmembrane region" description="Helical" evidence="12">
    <location>
        <begin position="185"/>
        <end position="204"/>
    </location>
</feature>
<proteinExistence type="inferred from homology"/>
<evidence type="ECO:0000256" key="11">
    <source>
        <dbReference type="SAM" id="MobiDB-lite"/>
    </source>
</evidence>
<dbReference type="GO" id="GO:0001609">
    <property type="term" value="F:G protein-coupled adenosine receptor activity"/>
    <property type="evidence" value="ECO:0000318"/>
    <property type="project" value="GO_Central"/>
</dbReference>
<keyword evidence="8" id="KW-0675">Receptor</keyword>
<dbReference type="PANTHER" id="PTHR24246:SF27">
    <property type="entry name" value="ADENOSINE RECEPTOR, ISOFORM A"/>
    <property type="match status" value="1"/>
</dbReference>
<reference evidence="14 15" key="1">
    <citation type="journal article" date="2011" name="Science">
        <title>The ecoresponsive genome of Daphnia pulex.</title>
        <authorList>
            <person name="Colbourne J.K."/>
            <person name="Pfrender M.E."/>
            <person name="Gilbert D."/>
            <person name="Thomas W.K."/>
            <person name="Tucker A."/>
            <person name="Oakley T.H."/>
            <person name="Tokishita S."/>
            <person name="Aerts A."/>
            <person name="Arnold G.J."/>
            <person name="Basu M.K."/>
            <person name="Bauer D.J."/>
            <person name="Caceres C.E."/>
            <person name="Carmel L."/>
            <person name="Casola C."/>
            <person name="Choi J.H."/>
            <person name="Detter J.C."/>
            <person name="Dong Q."/>
            <person name="Dusheyko S."/>
            <person name="Eads B.D."/>
            <person name="Frohlich T."/>
            <person name="Geiler-Samerotte K.A."/>
            <person name="Gerlach D."/>
            <person name="Hatcher P."/>
            <person name="Jogdeo S."/>
            <person name="Krijgsveld J."/>
            <person name="Kriventseva E.V."/>
            <person name="Kultz D."/>
            <person name="Laforsch C."/>
            <person name="Lindquist E."/>
            <person name="Lopez J."/>
            <person name="Manak J.R."/>
            <person name="Muller J."/>
            <person name="Pangilinan J."/>
            <person name="Patwardhan R.P."/>
            <person name="Pitluck S."/>
            <person name="Pritham E.J."/>
            <person name="Rechtsteiner A."/>
            <person name="Rho M."/>
            <person name="Rogozin I.B."/>
            <person name="Sakarya O."/>
            <person name="Salamov A."/>
            <person name="Schaack S."/>
            <person name="Shapiro H."/>
            <person name="Shiga Y."/>
            <person name="Skalitzky C."/>
            <person name="Smith Z."/>
            <person name="Souvorov A."/>
            <person name="Sung W."/>
            <person name="Tang Z."/>
            <person name="Tsuchiya D."/>
            <person name="Tu H."/>
            <person name="Vos H."/>
            <person name="Wang M."/>
            <person name="Wolf Y.I."/>
            <person name="Yamagata H."/>
            <person name="Yamada T."/>
            <person name="Ye Y."/>
            <person name="Shaw J.R."/>
            <person name="Andrews J."/>
            <person name="Crease T.J."/>
            <person name="Tang H."/>
            <person name="Lucas S.M."/>
            <person name="Robertson H.M."/>
            <person name="Bork P."/>
            <person name="Koonin E.V."/>
            <person name="Zdobnov E.M."/>
            <person name="Grigoriev I.V."/>
            <person name="Lynch M."/>
            <person name="Boore J.L."/>
        </authorList>
    </citation>
    <scope>NUCLEOTIDE SEQUENCE [LARGE SCALE GENOMIC DNA]</scope>
</reference>
<gene>
    <name evidence="14" type="ORF">DAPPUDRAFT_316266</name>
</gene>
<keyword evidence="3" id="KW-1003">Cell membrane</keyword>
<evidence type="ECO:0000256" key="2">
    <source>
        <dbReference type="ARBA" id="ARBA00010663"/>
    </source>
</evidence>
<keyword evidence="6" id="KW-0297">G-protein coupled receptor</keyword>
<dbReference type="Gene3D" id="1.20.1070.10">
    <property type="entry name" value="Rhodopsin 7-helix transmembrane proteins"/>
    <property type="match status" value="1"/>
</dbReference>
<keyword evidence="7 12" id="KW-0472">Membrane</keyword>